<keyword evidence="1" id="KW-0812">Transmembrane</keyword>
<gene>
    <name evidence="2" type="ORF">SUBVAR_07037</name>
</gene>
<dbReference type="OrthoDB" id="2043221at2"/>
<dbReference type="eggNOG" id="ENOG5032NM5">
    <property type="taxonomic scope" value="Bacteria"/>
</dbReference>
<dbReference type="HOGENOM" id="CLU_031280_2_0_9"/>
<dbReference type="Proteomes" id="UP000003438">
    <property type="component" value="Unassembled WGS sequence"/>
</dbReference>
<feature type="transmembrane region" description="Helical" evidence="1">
    <location>
        <begin position="55"/>
        <end position="72"/>
    </location>
</feature>
<dbReference type="AlphaFoldDB" id="D1PRK8"/>
<dbReference type="Pfam" id="PF14264">
    <property type="entry name" value="Glucos_trans_II"/>
    <property type="match status" value="1"/>
</dbReference>
<sequence length="547" mass="59848">MQGGGFVVLRRCAGGERRGILKNRKRQAGTVEYGPAQRRNSMQWWKLEAPERRRFALLAGGGLIYVLPILLADRYYQDDLARAVYGAGGWVGDGRPLTEWIMELLAGGGSTVIDVSPLPLLLGVAVLAYAMTLYARQAFPALRGSALATVSLGFVLTNPFALANLSYKFDCLTMLLAVAICFVLYALPATLGGPRLAVAGAVCAVLVMSLYQPGAGMFLVLAGVWGVFWLVDWLGSGEPLRGRLPCLWPEVWRLGGIGAGALVYLKGIAPRLMNQEGWQQNASQTVGGIGALRTMVSHLLEGARYIETRLLQFPVAYRTALLLAVAGAVAAALWRFWRQSKAAPVRKLLGCLLLLAAPFAVLLASYLPLTALQSVPFAPRLLLAAGGAMLFIGLLWLRALPHRRAVAGVLLGACLFCQFCYGYAYGNALKCQKDYEVYLVTQIAHDCETINSAETYDQLSFMGDPPSPRQMQQFTNMYPLFGELILPYFNNSNWIGGAWVYHYLQHGLKIVDLTDADKAACTDENRLLQNSLYDCYRSGNKILISFR</sequence>
<feature type="transmembrane region" description="Helical" evidence="1">
    <location>
        <begin position="217"/>
        <end position="235"/>
    </location>
</feature>
<keyword evidence="3" id="KW-1185">Reference proteome</keyword>
<keyword evidence="1" id="KW-1133">Transmembrane helix</keyword>
<evidence type="ECO:0000256" key="1">
    <source>
        <dbReference type="SAM" id="Phobius"/>
    </source>
</evidence>
<keyword evidence="1" id="KW-0472">Membrane</keyword>
<accession>D1PRK8</accession>
<protein>
    <recommendedName>
        <fullName evidence="4">Glycosyltransferase RgtA/B/C/D-like domain-containing protein</fullName>
    </recommendedName>
</protein>
<comment type="caution">
    <text evidence="2">The sequence shown here is derived from an EMBL/GenBank/DDBJ whole genome shotgun (WGS) entry which is preliminary data.</text>
</comment>
<reference evidence="2" key="1">
    <citation type="submission" date="2009-12" db="EMBL/GenBank/DDBJ databases">
        <authorList>
            <person name="Weinstock G."/>
            <person name="Sodergren E."/>
            <person name="Clifton S."/>
            <person name="Fulton L."/>
            <person name="Fulton B."/>
            <person name="Courtney L."/>
            <person name="Fronick C."/>
            <person name="Harrison M."/>
            <person name="Strong C."/>
            <person name="Farmer C."/>
            <person name="Delahaunty K."/>
            <person name="Markovic C."/>
            <person name="Hall O."/>
            <person name="Minx P."/>
            <person name="Tomlinson C."/>
            <person name="Mitreva M."/>
            <person name="Nelson J."/>
            <person name="Hou S."/>
            <person name="Wollam A."/>
            <person name="Pepin K.H."/>
            <person name="Johnson M."/>
            <person name="Bhonagiri V."/>
            <person name="Nash W.E."/>
            <person name="Warren W."/>
            <person name="Chinwalla A."/>
            <person name="Mardis E.R."/>
            <person name="Wilson R.K."/>
        </authorList>
    </citation>
    <scope>NUCLEOTIDE SEQUENCE [LARGE SCALE GENOMIC DNA]</scope>
    <source>
        <strain evidence="2">DSM 15176</strain>
    </source>
</reference>
<evidence type="ECO:0008006" key="4">
    <source>
        <dbReference type="Google" id="ProtNLM"/>
    </source>
</evidence>
<dbReference type="InterPro" id="IPR025686">
    <property type="entry name" value="Glucos_trans_II"/>
</dbReference>
<feature type="transmembrane region" description="Helical" evidence="1">
    <location>
        <begin position="167"/>
        <end position="187"/>
    </location>
</feature>
<feature type="transmembrane region" description="Helical" evidence="1">
    <location>
        <begin position="348"/>
        <end position="369"/>
    </location>
</feature>
<feature type="transmembrane region" description="Helical" evidence="1">
    <location>
        <begin position="315"/>
        <end position="336"/>
    </location>
</feature>
<feature type="transmembrane region" description="Helical" evidence="1">
    <location>
        <begin position="118"/>
        <end position="135"/>
    </location>
</feature>
<proteinExistence type="predicted"/>
<evidence type="ECO:0000313" key="3">
    <source>
        <dbReference type="Proteomes" id="UP000003438"/>
    </source>
</evidence>
<feature type="transmembrane region" description="Helical" evidence="1">
    <location>
        <begin position="142"/>
        <end position="161"/>
    </location>
</feature>
<organism evidence="2 3">
    <name type="scientific">Subdoligranulum variabile DSM 15176</name>
    <dbReference type="NCBI Taxonomy" id="411471"/>
    <lineage>
        <taxon>Bacteria</taxon>
        <taxon>Bacillati</taxon>
        <taxon>Bacillota</taxon>
        <taxon>Clostridia</taxon>
        <taxon>Eubacteriales</taxon>
        <taxon>Oscillospiraceae</taxon>
        <taxon>Subdoligranulum</taxon>
    </lineage>
</organism>
<feature type="transmembrane region" description="Helical" evidence="1">
    <location>
        <begin position="381"/>
        <end position="398"/>
    </location>
</feature>
<name>D1PRK8_9FIRM</name>
<feature type="transmembrane region" description="Helical" evidence="1">
    <location>
        <begin position="405"/>
        <end position="424"/>
    </location>
</feature>
<evidence type="ECO:0000313" key="2">
    <source>
        <dbReference type="EMBL" id="EFB74734.1"/>
    </source>
</evidence>
<dbReference type="EMBL" id="ACBY02000060">
    <property type="protein sequence ID" value="EFB74734.1"/>
    <property type="molecule type" value="Genomic_DNA"/>
</dbReference>